<organism evidence="2 3">
    <name type="scientific">Brachionus plicatilis</name>
    <name type="common">Marine rotifer</name>
    <name type="synonym">Brachionus muelleri</name>
    <dbReference type="NCBI Taxonomy" id="10195"/>
    <lineage>
        <taxon>Eukaryota</taxon>
        <taxon>Metazoa</taxon>
        <taxon>Spiralia</taxon>
        <taxon>Gnathifera</taxon>
        <taxon>Rotifera</taxon>
        <taxon>Eurotatoria</taxon>
        <taxon>Monogononta</taxon>
        <taxon>Pseudotrocha</taxon>
        <taxon>Ploima</taxon>
        <taxon>Brachionidae</taxon>
        <taxon>Brachionus</taxon>
    </lineage>
</organism>
<evidence type="ECO:0000256" key="1">
    <source>
        <dbReference type="SAM" id="Phobius"/>
    </source>
</evidence>
<keyword evidence="1" id="KW-1133">Transmembrane helix</keyword>
<keyword evidence="1" id="KW-0812">Transmembrane</keyword>
<sequence length="99" mass="11855">MKADKFLYYSYEIRGLIKCKLWVGKIQLIVMFAFHQRILKNMSKQNELFKRIKPKLTFICLFFQIKDLNSLRYLDEIAWIMILACFIIFVNSCDGCNSE</sequence>
<name>A0A3M7QAZ3_BRAPC</name>
<dbReference type="AlphaFoldDB" id="A0A3M7QAZ3"/>
<evidence type="ECO:0000313" key="3">
    <source>
        <dbReference type="Proteomes" id="UP000276133"/>
    </source>
</evidence>
<accession>A0A3M7QAZ3</accession>
<keyword evidence="3" id="KW-1185">Reference proteome</keyword>
<dbReference type="Proteomes" id="UP000276133">
    <property type="component" value="Unassembled WGS sequence"/>
</dbReference>
<keyword evidence="1" id="KW-0472">Membrane</keyword>
<feature type="transmembrane region" description="Helical" evidence="1">
    <location>
        <begin position="21"/>
        <end position="39"/>
    </location>
</feature>
<gene>
    <name evidence="2" type="ORF">BpHYR1_003137</name>
</gene>
<dbReference type="EMBL" id="REGN01006777">
    <property type="protein sequence ID" value="RNA08334.1"/>
    <property type="molecule type" value="Genomic_DNA"/>
</dbReference>
<protein>
    <submittedName>
        <fullName evidence="2">Uncharacterized protein</fullName>
    </submittedName>
</protein>
<comment type="caution">
    <text evidence="2">The sequence shown here is derived from an EMBL/GenBank/DDBJ whole genome shotgun (WGS) entry which is preliminary data.</text>
</comment>
<feature type="transmembrane region" description="Helical" evidence="1">
    <location>
        <begin position="77"/>
        <end position="96"/>
    </location>
</feature>
<proteinExistence type="predicted"/>
<evidence type="ECO:0000313" key="2">
    <source>
        <dbReference type="EMBL" id="RNA08334.1"/>
    </source>
</evidence>
<reference evidence="2 3" key="1">
    <citation type="journal article" date="2018" name="Sci. Rep.">
        <title>Genomic signatures of local adaptation to the degree of environmental predictability in rotifers.</title>
        <authorList>
            <person name="Franch-Gras L."/>
            <person name="Hahn C."/>
            <person name="Garcia-Roger E.M."/>
            <person name="Carmona M.J."/>
            <person name="Serra M."/>
            <person name="Gomez A."/>
        </authorList>
    </citation>
    <scope>NUCLEOTIDE SEQUENCE [LARGE SCALE GENOMIC DNA]</scope>
    <source>
        <strain evidence="2">HYR1</strain>
    </source>
</reference>